<proteinExistence type="predicted"/>
<gene>
    <name evidence="2" type="ORF">OFUS_LOCUS22714</name>
</gene>
<feature type="region of interest" description="Disordered" evidence="1">
    <location>
        <begin position="362"/>
        <end position="387"/>
    </location>
</feature>
<reference evidence="2" key="1">
    <citation type="submission" date="2022-03" db="EMBL/GenBank/DDBJ databases">
        <authorList>
            <person name="Martin C."/>
        </authorList>
    </citation>
    <scope>NUCLEOTIDE SEQUENCE</scope>
</reference>
<accession>A0A8J1TDW4</accession>
<dbReference type="AlphaFoldDB" id="A0A8J1TDW4"/>
<evidence type="ECO:0000256" key="1">
    <source>
        <dbReference type="SAM" id="MobiDB-lite"/>
    </source>
</evidence>
<evidence type="ECO:0000313" key="3">
    <source>
        <dbReference type="Proteomes" id="UP000749559"/>
    </source>
</evidence>
<dbReference type="OrthoDB" id="6288852at2759"/>
<evidence type="ECO:0000313" key="2">
    <source>
        <dbReference type="EMBL" id="CAH1798585.1"/>
    </source>
</evidence>
<comment type="caution">
    <text evidence="2">The sequence shown here is derived from an EMBL/GenBank/DDBJ whole genome shotgun (WGS) entry which is preliminary data.</text>
</comment>
<sequence length="621" mass="70784">MPKLPGKDAIIQSDKVDEAQRKNKLELFYLETKLKSLDTESLTARHGVTKMSKQLHKTMVGVKRTTGTSIEGKPPRNAKDNTHLKSDYFRYRPTEKRLTKWKTTEKQLEKIMKRENQHLKDTSRSSLANLISVVSMIQDQDKEKENHETFHELSLRVTKMMKDRQSSTGSSFSSIDIDGYILESAPTQISLFQTPENIPAKSMDGKNRCRKESIKQWERTLFDSYSSSVTNTTHRTNSNSSPTESLIEHSTQDSSKRAMAKSPTSYSLRPHSSYSRSIKCQDKPVQQKKRPKSSMAKCNSTFKKDNGESKQVFHDETQIMQSRKSPHRLIIINSTDEVFDDEAAVHACYRNLLDDTNNEGSIDYSDSHSAQRDNGTTGGDLTSDKKLRNDNYIDQNYEIANSKKVKQNSETPSQKYNCDLNTSQSQKSITNFTQPKQTCESENIVINKIIDQTNISDQIKSSLSTTKTRPRWAKAVDSAFHNAKENKIQEANNTPGWGSLFKGMFTSKPKQLSFSQLAKLDDSDEEGDKDTKKPNLENMSQEHGVSRWKRDLMKEAPPLMRLNTKVQLSTSKAAMKRELDKMVDDNEDDVKTISLRRRTTLKAKMTSFVALLKWQSGKGIR</sequence>
<name>A0A8J1TDW4_OWEFU</name>
<organism evidence="2 3">
    <name type="scientific">Owenia fusiformis</name>
    <name type="common">Polychaete worm</name>
    <dbReference type="NCBI Taxonomy" id="6347"/>
    <lineage>
        <taxon>Eukaryota</taxon>
        <taxon>Metazoa</taxon>
        <taxon>Spiralia</taxon>
        <taxon>Lophotrochozoa</taxon>
        <taxon>Annelida</taxon>
        <taxon>Polychaeta</taxon>
        <taxon>Sedentaria</taxon>
        <taxon>Canalipalpata</taxon>
        <taxon>Sabellida</taxon>
        <taxon>Oweniida</taxon>
        <taxon>Oweniidae</taxon>
        <taxon>Owenia</taxon>
    </lineage>
</organism>
<protein>
    <submittedName>
        <fullName evidence="2">Uncharacterized protein</fullName>
    </submittedName>
</protein>
<feature type="compositionally biased region" description="Low complexity" evidence="1">
    <location>
        <begin position="228"/>
        <end position="243"/>
    </location>
</feature>
<feature type="compositionally biased region" description="Polar residues" evidence="1">
    <location>
        <begin position="262"/>
        <end position="278"/>
    </location>
</feature>
<dbReference type="EMBL" id="CAIIXF020000011">
    <property type="protein sequence ID" value="CAH1798585.1"/>
    <property type="molecule type" value="Genomic_DNA"/>
</dbReference>
<feature type="region of interest" description="Disordered" evidence="1">
    <location>
        <begin position="228"/>
        <end position="311"/>
    </location>
</feature>
<keyword evidence="3" id="KW-1185">Reference proteome</keyword>
<feature type="compositionally biased region" description="Basic and acidic residues" evidence="1">
    <location>
        <begin position="246"/>
        <end position="256"/>
    </location>
</feature>
<dbReference type="Proteomes" id="UP000749559">
    <property type="component" value="Unassembled WGS sequence"/>
</dbReference>
<feature type="region of interest" description="Disordered" evidence="1">
    <location>
        <begin position="518"/>
        <end position="549"/>
    </location>
</feature>
<feature type="compositionally biased region" description="Basic and acidic residues" evidence="1">
    <location>
        <begin position="302"/>
        <end position="311"/>
    </location>
</feature>